<proteinExistence type="predicted"/>
<evidence type="ECO:0000313" key="3">
    <source>
        <dbReference type="Proteomes" id="UP000679690"/>
    </source>
</evidence>
<evidence type="ECO:0000256" key="1">
    <source>
        <dbReference type="SAM" id="SignalP"/>
    </source>
</evidence>
<name>A0ABS3UZA0_9ACTN</name>
<gene>
    <name evidence="2" type="ORF">J5X75_41115</name>
</gene>
<protein>
    <recommendedName>
        <fullName evidence="4">SH3 domain-containing protein</fullName>
    </recommendedName>
</protein>
<dbReference type="Proteomes" id="UP000679690">
    <property type="component" value="Unassembled WGS sequence"/>
</dbReference>
<accession>A0ABS3UZA0</accession>
<dbReference type="EMBL" id="JAGFNS010000048">
    <property type="protein sequence ID" value="MBO3743915.1"/>
    <property type="molecule type" value="Genomic_DNA"/>
</dbReference>
<evidence type="ECO:0008006" key="4">
    <source>
        <dbReference type="Google" id="ProtNLM"/>
    </source>
</evidence>
<feature type="signal peptide" evidence="1">
    <location>
        <begin position="1"/>
        <end position="27"/>
    </location>
</feature>
<reference evidence="2 3" key="1">
    <citation type="submission" date="2021-03" db="EMBL/GenBank/DDBJ databases">
        <title>Actinoplanes flavus sp. nov., a novel actinomycete isolated from Coconut Palm rhizosphere soil.</title>
        <authorList>
            <person name="Luo X."/>
        </authorList>
    </citation>
    <scope>NUCLEOTIDE SEQUENCE [LARGE SCALE GENOMIC DNA]</scope>
    <source>
        <strain evidence="2 3">NEAU-H7</strain>
    </source>
</reference>
<comment type="caution">
    <text evidence="2">The sequence shown here is derived from an EMBL/GenBank/DDBJ whole genome shotgun (WGS) entry which is preliminary data.</text>
</comment>
<keyword evidence="3" id="KW-1185">Reference proteome</keyword>
<dbReference type="RefSeq" id="WP_208473153.1">
    <property type="nucleotide sequence ID" value="NZ_JAGFNS010000048.1"/>
</dbReference>
<sequence length="105" mass="10971">MRSITRQLTVAAMATGAVLAAAVPAQAYVDGDYTGNGVRIRASAPSGTTHGLGYPGQGARLYCYVTSSTVNGNPYWDSNRNRTTGVTGYSAEGLLTPQYANIPHC</sequence>
<organism evidence="2 3">
    <name type="scientific">Actinoplanes flavus</name>
    <dbReference type="NCBI Taxonomy" id="2820290"/>
    <lineage>
        <taxon>Bacteria</taxon>
        <taxon>Bacillati</taxon>
        <taxon>Actinomycetota</taxon>
        <taxon>Actinomycetes</taxon>
        <taxon>Micromonosporales</taxon>
        <taxon>Micromonosporaceae</taxon>
        <taxon>Actinoplanes</taxon>
    </lineage>
</organism>
<keyword evidence="1" id="KW-0732">Signal</keyword>
<feature type="chain" id="PRO_5046149605" description="SH3 domain-containing protein" evidence="1">
    <location>
        <begin position="28"/>
        <end position="105"/>
    </location>
</feature>
<evidence type="ECO:0000313" key="2">
    <source>
        <dbReference type="EMBL" id="MBO3743915.1"/>
    </source>
</evidence>